<evidence type="ECO:0000313" key="2">
    <source>
        <dbReference type="EMBL" id="KAH7968624.1"/>
    </source>
</evidence>
<keyword evidence="3" id="KW-1185">Reference proteome</keyword>
<reference evidence="2" key="2">
    <citation type="submission" date="2021-09" db="EMBL/GenBank/DDBJ databases">
        <authorList>
            <person name="Jia N."/>
            <person name="Wang J."/>
            <person name="Shi W."/>
            <person name="Du L."/>
            <person name="Sun Y."/>
            <person name="Zhan W."/>
            <person name="Jiang J."/>
            <person name="Wang Q."/>
            <person name="Zhang B."/>
            <person name="Ji P."/>
            <person name="Sakyi L.B."/>
            <person name="Cui X."/>
            <person name="Yuan T."/>
            <person name="Jiang B."/>
            <person name="Yang W."/>
            <person name="Lam T.T.-Y."/>
            <person name="Chang Q."/>
            <person name="Ding S."/>
            <person name="Wang X."/>
            <person name="Zhu J."/>
            <person name="Ruan X."/>
            <person name="Zhao L."/>
            <person name="Wei J."/>
            <person name="Que T."/>
            <person name="Du C."/>
            <person name="Cheng J."/>
            <person name="Dai P."/>
            <person name="Han X."/>
            <person name="Huang E."/>
            <person name="Gao Y."/>
            <person name="Liu J."/>
            <person name="Shao H."/>
            <person name="Ye R."/>
            <person name="Li L."/>
            <person name="Wei W."/>
            <person name="Wang X."/>
            <person name="Wang C."/>
            <person name="Huo Q."/>
            <person name="Li W."/>
            <person name="Guo W."/>
            <person name="Chen H."/>
            <person name="Chen S."/>
            <person name="Zhou L."/>
            <person name="Zhou L."/>
            <person name="Ni X."/>
            <person name="Tian J."/>
            <person name="Zhou Y."/>
            <person name="Sheng Y."/>
            <person name="Liu T."/>
            <person name="Pan Y."/>
            <person name="Xia L."/>
            <person name="Li J."/>
            <person name="Zhao F."/>
            <person name="Cao W."/>
        </authorList>
    </citation>
    <scope>NUCLEOTIDE SEQUENCE</scope>
    <source>
        <strain evidence="2">Rsan-2018</strain>
        <tissue evidence="2">Larvae</tissue>
    </source>
</reference>
<evidence type="ECO:0000256" key="1">
    <source>
        <dbReference type="SAM" id="MobiDB-lite"/>
    </source>
</evidence>
<organism evidence="2 3">
    <name type="scientific">Rhipicephalus sanguineus</name>
    <name type="common">Brown dog tick</name>
    <name type="synonym">Ixodes sanguineus</name>
    <dbReference type="NCBI Taxonomy" id="34632"/>
    <lineage>
        <taxon>Eukaryota</taxon>
        <taxon>Metazoa</taxon>
        <taxon>Ecdysozoa</taxon>
        <taxon>Arthropoda</taxon>
        <taxon>Chelicerata</taxon>
        <taxon>Arachnida</taxon>
        <taxon>Acari</taxon>
        <taxon>Parasitiformes</taxon>
        <taxon>Ixodida</taxon>
        <taxon>Ixodoidea</taxon>
        <taxon>Ixodidae</taxon>
        <taxon>Rhipicephalinae</taxon>
        <taxon>Rhipicephalus</taxon>
        <taxon>Rhipicephalus</taxon>
    </lineage>
</organism>
<proteinExistence type="predicted"/>
<feature type="compositionally biased region" description="Basic residues" evidence="1">
    <location>
        <begin position="77"/>
        <end position="88"/>
    </location>
</feature>
<evidence type="ECO:0000313" key="3">
    <source>
        <dbReference type="Proteomes" id="UP000821837"/>
    </source>
</evidence>
<feature type="region of interest" description="Disordered" evidence="1">
    <location>
        <begin position="70"/>
        <end position="100"/>
    </location>
</feature>
<feature type="region of interest" description="Disordered" evidence="1">
    <location>
        <begin position="1"/>
        <end position="25"/>
    </location>
</feature>
<dbReference type="EMBL" id="JABSTV010001248">
    <property type="protein sequence ID" value="KAH7968624.1"/>
    <property type="molecule type" value="Genomic_DNA"/>
</dbReference>
<reference evidence="2" key="1">
    <citation type="journal article" date="2020" name="Cell">
        <title>Large-Scale Comparative Analyses of Tick Genomes Elucidate Their Genetic Diversity and Vector Capacities.</title>
        <authorList>
            <consortium name="Tick Genome and Microbiome Consortium (TIGMIC)"/>
            <person name="Jia N."/>
            <person name="Wang J."/>
            <person name="Shi W."/>
            <person name="Du L."/>
            <person name="Sun Y."/>
            <person name="Zhan W."/>
            <person name="Jiang J.F."/>
            <person name="Wang Q."/>
            <person name="Zhang B."/>
            <person name="Ji P."/>
            <person name="Bell-Sakyi L."/>
            <person name="Cui X.M."/>
            <person name="Yuan T.T."/>
            <person name="Jiang B.G."/>
            <person name="Yang W.F."/>
            <person name="Lam T.T."/>
            <person name="Chang Q.C."/>
            <person name="Ding S.J."/>
            <person name="Wang X.J."/>
            <person name="Zhu J.G."/>
            <person name="Ruan X.D."/>
            <person name="Zhao L."/>
            <person name="Wei J.T."/>
            <person name="Ye R.Z."/>
            <person name="Que T.C."/>
            <person name="Du C.H."/>
            <person name="Zhou Y.H."/>
            <person name="Cheng J.X."/>
            <person name="Dai P.F."/>
            <person name="Guo W.B."/>
            <person name="Han X.H."/>
            <person name="Huang E.J."/>
            <person name="Li L.F."/>
            <person name="Wei W."/>
            <person name="Gao Y.C."/>
            <person name="Liu J.Z."/>
            <person name="Shao H.Z."/>
            <person name="Wang X."/>
            <person name="Wang C.C."/>
            <person name="Yang T.C."/>
            <person name="Huo Q.B."/>
            <person name="Li W."/>
            <person name="Chen H.Y."/>
            <person name="Chen S.E."/>
            <person name="Zhou L.G."/>
            <person name="Ni X.B."/>
            <person name="Tian J.H."/>
            <person name="Sheng Y."/>
            <person name="Liu T."/>
            <person name="Pan Y.S."/>
            <person name="Xia L.Y."/>
            <person name="Li J."/>
            <person name="Zhao F."/>
            <person name="Cao W.C."/>
        </authorList>
    </citation>
    <scope>NUCLEOTIDE SEQUENCE</scope>
    <source>
        <strain evidence="2">Rsan-2018</strain>
    </source>
</reference>
<dbReference type="Proteomes" id="UP000821837">
    <property type="component" value="Unassembled WGS sequence"/>
</dbReference>
<sequence length="118" mass="12307">MHHEAGQRSGDGSSRGYSCPSPLHHDSASCTSLAGDQERCSSACSSSVAVVGPGAGPAGAAGNVVLRLPAPPLTEGHRHRRRAVRHQRNGADTSCSGAHFTPSLIHLPIVDLNKRERI</sequence>
<dbReference type="AlphaFoldDB" id="A0A9D4T3E7"/>
<comment type="caution">
    <text evidence="2">The sequence shown here is derived from an EMBL/GenBank/DDBJ whole genome shotgun (WGS) entry which is preliminary data.</text>
</comment>
<gene>
    <name evidence="2" type="ORF">HPB52_010210</name>
</gene>
<protein>
    <submittedName>
        <fullName evidence="2">Uncharacterized protein</fullName>
    </submittedName>
</protein>
<name>A0A9D4T3E7_RHISA</name>
<accession>A0A9D4T3E7</accession>